<organism evidence="4 5">
    <name type="scientific">Hoyosella subflava (strain DSM 45089 / JCM 17490 / NBRC 109087 / DQS3-9A1)</name>
    <name type="common">Amycolicicoccus subflavus</name>
    <dbReference type="NCBI Taxonomy" id="443218"/>
    <lineage>
        <taxon>Bacteria</taxon>
        <taxon>Bacillati</taxon>
        <taxon>Actinomycetota</taxon>
        <taxon>Actinomycetes</taxon>
        <taxon>Mycobacteriales</taxon>
        <taxon>Hoyosellaceae</taxon>
        <taxon>Hoyosella</taxon>
    </lineage>
</organism>
<dbReference type="CDD" id="cd18879">
    <property type="entry name" value="NUDIX_Hydrolase"/>
    <property type="match status" value="1"/>
</dbReference>
<protein>
    <submittedName>
        <fullName evidence="4">NUDIX hydrolase</fullName>
    </submittedName>
</protein>
<dbReference type="PROSITE" id="PS00893">
    <property type="entry name" value="NUDIX_BOX"/>
    <property type="match status" value="1"/>
</dbReference>
<dbReference type="Gene3D" id="3.90.79.10">
    <property type="entry name" value="Nucleoside Triphosphate Pyrophosphohydrolase"/>
    <property type="match status" value="1"/>
</dbReference>
<evidence type="ECO:0000313" key="4">
    <source>
        <dbReference type="EMBL" id="AEF42085.1"/>
    </source>
</evidence>
<proteinExistence type="predicted"/>
<dbReference type="STRING" id="443218.AS9A_3647"/>
<dbReference type="HOGENOM" id="CLU_037162_7_3_11"/>
<dbReference type="Pfam" id="PF00293">
    <property type="entry name" value="NUDIX"/>
    <property type="match status" value="1"/>
</dbReference>
<evidence type="ECO:0000259" key="3">
    <source>
        <dbReference type="PROSITE" id="PS51462"/>
    </source>
</evidence>
<dbReference type="InterPro" id="IPR020084">
    <property type="entry name" value="NUDIX_hydrolase_CS"/>
</dbReference>
<dbReference type="EMBL" id="CP002786">
    <property type="protein sequence ID" value="AEF42085.1"/>
    <property type="molecule type" value="Genomic_DNA"/>
</dbReference>
<keyword evidence="2 4" id="KW-0378">Hydrolase</keyword>
<keyword evidence="5" id="KW-1185">Reference proteome</keyword>
<accession>F6ES81</accession>
<dbReference type="PROSITE" id="PS51462">
    <property type="entry name" value="NUDIX"/>
    <property type="match status" value="1"/>
</dbReference>
<dbReference type="GO" id="GO:0016787">
    <property type="term" value="F:hydrolase activity"/>
    <property type="evidence" value="ECO:0007669"/>
    <property type="project" value="UniProtKB-KW"/>
</dbReference>
<gene>
    <name evidence="4" type="ordered locus">AS9A_3647</name>
</gene>
<evidence type="ECO:0000313" key="5">
    <source>
        <dbReference type="Proteomes" id="UP000009235"/>
    </source>
</evidence>
<dbReference type="AlphaFoldDB" id="F6ES81"/>
<dbReference type="RefSeq" id="WP_013808434.1">
    <property type="nucleotide sequence ID" value="NC_015564.1"/>
</dbReference>
<evidence type="ECO:0000256" key="2">
    <source>
        <dbReference type="ARBA" id="ARBA00022801"/>
    </source>
</evidence>
<reference evidence="4 5" key="1">
    <citation type="journal article" date="2011" name="J. Bacteriol.">
        <title>Complete genome sequence of Amycolicicoccus subflavus DQS3-9A1T, an actinomycete isolated from crude oil-polluted soil.</title>
        <authorList>
            <person name="Cai M."/>
            <person name="Chen W.M."/>
            <person name="Nie Y."/>
            <person name="Chi C.Q."/>
            <person name="Wang Y.N."/>
            <person name="Tang Y.Q."/>
            <person name="Li G.Y."/>
            <person name="Wu X.L."/>
        </authorList>
    </citation>
    <scope>NUCLEOTIDE SEQUENCE [LARGE SCALE GENOMIC DNA]</scope>
    <source>
        <strain evidence="5">DSM 45089 / DQS3-9A1</strain>
    </source>
</reference>
<dbReference type="OrthoDB" id="9814308at2"/>
<feature type="domain" description="Nudix hydrolase" evidence="3">
    <location>
        <begin position="19"/>
        <end position="149"/>
    </location>
</feature>
<evidence type="ECO:0000256" key="1">
    <source>
        <dbReference type="ARBA" id="ARBA00001946"/>
    </source>
</evidence>
<dbReference type="InterPro" id="IPR015797">
    <property type="entry name" value="NUDIX_hydrolase-like_dom_sf"/>
</dbReference>
<dbReference type="InterPro" id="IPR000086">
    <property type="entry name" value="NUDIX_hydrolase_dom"/>
</dbReference>
<sequence>MAVPDFVLKLRQHIGHDMLWLPSVSAVIFDDAANVLLAKRTDNGRWAVISGILEPGEHPAPAIKREISEEAGIEVDLLHLASVDVSPEIVHANGDQCQYLDLCFTARFVAGTPHPADDENTAVAWFSPHDLPEGLSESSRLRIRRAVAALAGAQPRESKDVIPWFYS</sequence>
<dbReference type="PANTHER" id="PTHR43046:SF16">
    <property type="entry name" value="ADP-RIBOSE PYROPHOSPHATASE YJHB-RELATED"/>
    <property type="match status" value="1"/>
</dbReference>
<dbReference type="Proteomes" id="UP000009235">
    <property type="component" value="Chromosome"/>
</dbReference>
<dbReference type="KEGG" id="asd:AS9A_3647"/>
<dbReference type="PANTHER" id="PTHR43046">
    <property type="entry name" value="GDP-MANNOSE MANNOSYL HYDROLASE"/>
    <property type="match status" value="1"/>
</dbReference>
<comment type="cofactor">
    <cofactor evidence="1">
        <name>Mg(2+)</name>
        <dbReference type="ChEBI" id="CHEBI:18420"/>
    </cofactor>
</comment>
<name>F6ES81_HOYSD</name>
<dbReference type="eggNOG" id="COG1051">
    <property type="taxonomic scope" value="Bacteria"/>
</dbReference>
<dbReference type="SUPFAM" id="SSF55811">
    <property type="entry name" value="Nudix"/>
    <property type="match status" value="1"/>
</dbReference>